<dbReference type="EMBL" id="VEVO01016508">
    <property type="protein sequence ID" value="KAF0021334.1"/>
    <property type="molecule type" value="Genomic_DNA"/>
</dbReference>
<reference evidence="1 2" key="1">
    <citation type="submission" date="2019-06" db="EMBL/GenBank/DDBJ databases">
        <title>Draft genomes of female and male turbot (Scophthalmus maximus).</title>
        <authorList>
            <person name="Xu H."/>
            <person name="Xu X.-W."/>
            <person name="Shao C."/>
            <person name="Chen S."/>
        </authorList>
    </citation>
    <scope>NUCLEOTIDE SEQUENCE [LARGE SCALE GENOMIC DNA]</scope>
    <source>
        <strain evidence="1">Ysfricsl-2016a</strain>
        <tissue evidence="1">Blood</tissue>
    </source>
</reference>
<protein>
    <submittedName>
        <fullName evidence="1">Uncharacterized protein</fullName>
    </submittedName>
</protein>
<dbReference type="Proteomes" id="UP000438429">
    <property type="component" value="Unassembled WGS sequence"/>
</dbReference>
<name>A0A6A4RRT4_SCOMX</name>
<organism evidence="1 2">
    <name type="scientific">Scophthalmus maximus</name>
    <name type="common">Turbot</name>
    <name type="synonym">Psetta maxima</name>
    <dbReference type="NCBI Taxonomy" id="52904"/>
    <lineage>
        <taxon>Eukaryota</taxon>
        <taxon>Metazoa</taxon>
        <taxon>Chordata</taxon>
        <taxon>Craniata</taxon>
        <taxon>Vertebrata</taxon>
        <taxon>Euteleostomi</taxon>
        <taxon>Actinopterygii</taxon>
        <taxon>Neopterygii</taxon>
        <taxon>Teleostei</taxon>
        <taxon>Neoteleostei</taxon>
        <taxon>Acanthomorphata</taxon>
        <taxon>Carangaria</taxon>
        <taxon>Pleuronectiformes</taxon>
        <taxon>Pleuronectoidei</taxon>
        <taxon>Scophthalmidae</taxon>
        <taxon>Scophthalmus</taxon>
    </lineage>
</organism>
<accession>A0A6A4RRT4</accession>
<sequence length="91" mass="10030">MSSYPCHAKGMETVPFARLRLRVWTLDSVSSSPCSSDFLSAMLARKRSVTESHSSGSNRSKKPRLMMQVAARRTTLKITSCFKTSTAKAGE</sequence>
<gene>
    <name evidence="1" type="ORF">F2P81_026413</name>
</gene>
<dbReference type="AlphaFoldDB" id="A0A6A4RRT4"/>
<proteinExistence type="predicted"/>
<comment type="caution">
    <text evidence="1">The sequence shown here is derived from an EMBL/GenBank/DDBJ whole genome shotgun (WGS) entry which is preliminary data.</text>
</comment>
<evidence type="ECO:0000313" key="1">
    <source>
        <dbReference type="EMBL" id="KAF0021334.1"/>
    </source>
</evidence>
<evidence type="ECO:0000313" key="2">
    <source>
        <dbReference type="Proteomes" id="UP000438429"/>
    </source>
</evidence>